<dbReference type="Pfam" id="PF10670">
    <property type="entry name" value="DUF4198"/>
    <property type="match status" value="1"/>
</dbReference>
<protein>
    <submittedName>
        <fullName evidence="2">ABC transporter permease</fullName>
    </submittedName>
</protein>
<dbReference type="EMBL" id="BMDP01000003">
    <property type="protein sequence ID" value="GGI55073.1"/>
    <property type="molecule type" value="Genomic_DNA"/>
</dbReference>
<feature type="signal peptide" evidence="1">
    <location>
        <begin position="1"/>
        <end position="27"/>
    </location>
</feature>
<dbReference type="Proteomes" id="UP000627205">
    <property type="component" value="Unassembled WGS sequence"/>
</dbReference>
<reference evidence="2" key="1">
    <citation type="journal article" date="2014" name="Int. J. Syst. Evol. Microbiol.">
        <title>Complete genome sequence of Corynebacterium casei LMG S-19264T (=DSM 44701T), isolated from a smear-ripened cheese.</title>
        <authorList>
            <consortium name="US DOE Joint Genome Institute (JGI-PGF)"/>
            <person name="Walter F."/>
            <person name="Albersmeier A."/>
            <person name="Kalinowski J."/>
            <person name="Ruckert C."/>
        </authorList>
    </citation>
    <scope>NUCLEOTIDE SEQUENCE</scope>
    <source>
        <strain evidence="2">CCM 7664</strain>
    </source>
</reference>
<reference evidence="2" key="2">
    <citation type="submission" date="2020-09" db="EMBL/GenBank/DDBJ databases">
        <authorList>
            <person name="Sun Q."/>
            <person name="Sedlacek I."/>
        </authorList>
    </citation>
    <scope>NUCLEOTIDE SEQUENCE</scope>
    <source>
        <strain evidence="2">CCM 7664</strain>
    </source>
</reference>
<organism evidence="2 3">
    <name type="scientific">Oxalicibacterium solurbis</name>
    <dbReference type="NCBI Taxonomy" id="69280"/>
    <lineage>
        <taxon>Bacteria</taxon>
        <taxon>Pseudomonadati</taxon>
        <taxon>Pseudomonadota</taxon>
        <taxon>Betaproteobacteria</taxon>
        <taxon>Burkholderiales</taxon>
        <taxon>Oxalobacteraceae</taxon>
        <taxon>Oxalicibacterium</taxon>
    </lineage>
</organism>
<accession>A0A8J3B4R2</accession>
<dbReference type="RefSeq" id="WP_188421773.1">
    <property type="nucleotide sequence ID" value="NZ_BMDP01000003.1"/>
</dbReference>
<sequence length="277" mass="29835">MHKPSLTHYAAAIGASVMLTLPLAAHAHRTFLLPSTTLADKAGAVVTFDASASEELFVPDHALQLGALTVDGPNNTHPQPENTWKGKQRSSFELKLPEAGTYRVALVNDGLSAMYKVDGQMKRWRGTAETFAKEVPANAEGLNVTRMQSRAETFVRAGDDSGKTEWKSDGNGLEMTPLTAPIELFAGDTTVLRFTLNGKPAADLAVTVIRGGNRYRDALGEITLKTDRDGKVSIKWPDAGMYWIGTNTGRPPQGSTGTLEKPLVRASYSATLEVLQP</sequence>
<keyword evidence="3" id="KW-1185">Reference proteome</keyword>
<keyword evidence="1" id="KW-0732">Signal</keyword>
<evidence type="ECO:0000313" key="2">
    <source>
        <dbReference type="EMBL" id="GGI55073.1"/>
    </source>
</evidence>
<dbReference type="AlphaFoldDB" id="A0A8J3B4R2"/>
<comment type="caution">
    <text evidence="2">The sequence shown here is derived from an EMBL/GenBank/DDBJ whole genome shotgun (WGS) entry which is preliminary data.</text>
</comment>
<evidence type="ECO:0000313" key="3">
    <source>
        <dbReference type="Proteomes" id="UP000627205"/>
    </source>
</evidence>
<gene>
    <name evidence="2" type="ORF">GCM10011430_22470</name>
</gene>
<dbReference type="InterPro" id="IPR019613">
    <property type="entry name" value="DUF4198"/>
</dbReference>
<feature type="chain" id="PRO_5035243247" evidence="1">
    <location>
        <begin position="28"/>
        <end position="277"/>
    </location>
</feature>
<evidence type="ECO:0000256" key="1">
    <source>
        <dbReference type="SAM" id="SignalP"/>
    </source>
</evidence>
<name>A0A8J3B4R2_9BURK</name>
<proteinExistence type="predicted"/>